<dbReference type="EMBL" id="DS990636">
    <property type="protein sequence ID" value="EGC41482.1"/>
    <property type="molecule type" value="Genomic_DNA"/>
</dbReference>
<dbReference type="OMA" id="YGELREC"/>
<evidence type="ECO:0000313" key="2">
    <source>
        <dbReference type="Proteomes" id="UP000008142"/>
    </source>
</evidence>
<proteinExistence type="predicted"/>
<name>F0U6E6_AJEC8</name>
<reference evidence="2" key="1">
    <citation type="submission" date="2008-07" db="EMBL/GenBank/DDBJ databases">
        <title>Annotation of Ajellomyces capsulatus strain H88.</title>
        <authorList>
            <person name="Champion M."/>
            <person name="Cuomo C."/>
            <person name="Ma L.-J."/>
            <person name="Henn M.R."/>
            <person name="Sil A."/>
            <person name="Goldman B."/>
            <person name="Young S.K."/>
            <person name="Kodira C.D."/>
            <person name="Zeng Q."/>
            <person name="Koehrsen M."/>
            <person name="Alvarado L."/>
            <person name="Berlin A."/>
            <person name="Borenstein D."/>
            <person name="Chen Z."/>
            <person name="Engels R."/>
            <person name="Freedman E."/>
            <person name="Gellesch M."/>
            <person name="Goldberg J."/>
            <person name="Griggs A."/>
            <person name="Gujja S."/>
            <person name="Heiman D."/>
            <person name="Hepburn T."/>
            <person name="Howarth C."/>
            <person name="Jen D."/>
            <person name="Larson L."/>
            <person name="Lewis B."/>
            <person name="Mehta T."/>
            <person name="Park D."/>
            <person name="Pearson M."/>
            <person name="Roberts A."/>
            <person name="Saif S."/>
            <person name="Shea T."/>
            <person name="Shenoy N."/>
            <person name="Sisk P."/>
            <person name="Stolte C."/>
            <person name="Sykes S."/>
            <person name="Walk T."/>
            <person name="White J."/>
            <person name="Yandava C."/>
            <person name="Klein B."/>
            <person name="McEwen J.G."/>
            <person name="Puccia R."/>
            <person name="Goldman G.H."/>
            <person name="Felipe M.S."/>
            <person name="Nino-Vega G."/>
            <person name="San-Blas G."/>
            <person name="Taylor J."/>
            <person name="Mendoza L."/>
            <person name="Galagan J."/>
            <person name="Nusbaum C."/>
            <person name="Birren B."/>
        </authorList>
    </citation>
    <scope>NUCLEOTIDE SEQUENCE [LARGE SCALE GENOMIC DNA]</scope>
    <source>
        <strain evidence="2">H88</strain>
    </source>
</reference>
<accession>F0U6E6</accession>
<dbReference type="HOGENOM" id="CLU_2096185_0_0_1"/>
<sequence>MAMESSFRTVIDRAYDPIVGVKGRQCLSPFDLPAVPAVEGRSSKLIIQVGQNQLPSSSTMLHMRIDRRWTSSPLNMVLAPIFRDLRLLYGELRECIPYRDPVSRLRSGDHEFDLVY</sequence>
<organism evidence="2">
    <name type="scientific">Ajellomyces capsulatus (strain H88)</name>
    <name type="common">Darling's disease fungus</name>
    <name type="synonym">Histoplasma capsulatum</name>
    <dbReference type="NCBI Taxonomy" id="544711"/>
    <lineage>
        <taxon>Eukaryota</taxon>
        <taxon>Fungi</taxon>
        <taxon>Dikarya</taxon>
        <taxon>Ascomycota</taxon>
        <taxon>Pezizomycotina</taxon>
        <taxon>Eurotiomycetes</taxon>
        <taxon>Eurotiomycetidae</taxon>
        <taxon>Onygenales</taxon>
        <taxon>Ajellomycetaceae</taxon>
        <taxon>Histoplasma</taxon>
    </lineage>
</organism>
<dbReference type="Proteomes" id="UP000008142">
    <property type="component" value="Unassembled WGS sequence"/>
</dbReference>
<gene>
    <name evidence="1" type="ORF">HCEG_00844</name>
</gene>
<evidence type="ECO:0000313" key="1">
    <source>
        <dbReference type="EMBL" id="EGC41482.1"/>
    </source>
</evidence>
<dbReference type="AlphaFoldDB" id="F0U6E6"/>
<protein>
    <submittedName>
        <fullName evidence="1">Predicted protein</fullName>
    </submittedName>
</protein>